<dbReference type="EMBL" id="ACXX02000001">
    <property type="protein sequence ID" value="EGD49557.1"/>
    <property type="molecule type" value="Genomic_DNA"/>
</dbReference>
<dbReference type="OrthoDB" id="2086172at2"/>
<name>F1T7V9_9FIRM</name>
<protein>
    <submittedName>
        <fullName evidence="1">Uncharacterized protein</fullName>
    </submittedName>
</protein>
<organism evidence="1 2">
    <name type="scientific">Ruminiclostridium papyrosolvens DSM 2782</name>
    <dbReference type="NCBI Taxonomy" id="588581"/>
    <lineage>
        <taxon>Bacteria</taxon>
        <taxon>Bacillati</taxon>
        <taxon>Bacillota</taxon>
        <taxon>Clostridia</taxon>
        <taxon>Eubacteriales</taxon>
        <taxon>Oscillospiraceae</taxon>
        <taxon>Ruminiclostridium</taxon>
    </lineage>
</organism>
<evidence type="ECO:0000313" key="1">
    <source>
        <dbReference type="EMBL" id="EGD49557.1"/>
    </source>
</evidence>
<dbReference type="AlphaFoldDB" id="F1T7V9"/>
<reference evidence="1" key="1">
    <citation type="submission" date="2009-07" db="EMBL/GenBank/DDBJ databases">
        <authorList>
            <consortium name="US DOE Joint Genome Institute (JGI-PGF)"/>
            <person name="Lucas S."/>
            <person name="Copeland A."/>
            <person name="Lapidus A."/>
            <person name="Glavina del Rio T."/>
            <person name="Tice H."/>
            <person name="Bruce D."/>
            <person name="Goodwin L."/>
            <person name="Pitluck S."/>
            <person name="Larimer F."/>
            <person name="Land M.L."/>
            <person name="Mouttaki H."/>
            <person name="He Z."/>
            <person name="Zhou J."/>
            <person name="Hemme C.L."/>
        </authorList>
    </citation>
    <scope>NUCLEOTIDE SEQUENCE [LARGE SCALE GENOMIC DNA]</scope>
    <source>
        <strain evidence="1">DSM 2782</strain>
    </source>
</reference>
<dbReference type="STRING" id="588581.Cpap_3993"/>
<keyword evidence="2" id="KW-1185">Reference proteome</keyword>
<dbReference type="RefSeq" id="WP_004616359.1">
    <property type="nucleotide sequence ID" value="NZ_ACXX02000001.1"/>
</dbReference>
<accession>F1T7V9</accession>
<comment type="caution">
    <text evidence="1">The sequence shown here is derived from an EMBL/GenBank/DDBJ whole genome shotgun (WGS) entry which is preliminary data.</text>
</comment>
<reference evidence="1" key="2">
    <citation type="submission" date="2011-01" db="EMBL/GenBank/DDBJ databases">
        <title>The Non-contiguous Finished genome of Clostridium papyrosolvens.</title>
        <authorList>
            <person name="Lucas S."/>
            <person name="Copeland A."/>
            <person name="Lapidus A."/>
            <person name="Cheng J.-F."/>
            <person name="Goodwin L."/>
            <person name="Pitluck S."/>
            <person name="Misra M."/>
            <person name="Chertkov O."/>
            <person name="Detter J.C."/>
            <person name="Han C."/>
            <person name="Tapia R."/>
            <person name="Land M."/>
            <person name="Hauser L."/>
            <person name="Kyrpides N."/>
            <person name="Ivanova N."/>
            <person name="Pagani I."/>
            <person name="Mouttaki H."/>
            <person name="He Z."/>
            <person name="Zhou J."/>
            <person name="Hemme C.L."/>
            <person name="Woyke T."/>
        </authorList>
    </citation>
    <scope>NUCLEOTIDE SEQUENCE [LARGE SCALE GENOMIC DNA]</scope>
    <source>
        <strain evidence="1">DSM 2782</strain>
    </source>
</reference>
<dbReference type="Proteomes" id="UP000003860">
    <property type="component" value="Unassembled WGS sequence"/>
</dbReference>
<sequence length="56" mass="6142">MRTDDFQSKNLAVLDEIVAIANRSNDPVVFASEVAEFLLINGLISEAVYDILMGVN</sequence>
<gene>
    <name evidence="1" type="ORF">Cpap_3993</name>
</gene>
<evidence type="ECO:0000313" key="2">
    <source>
        <dbReference type="Proteomes" id="UP000003860"/>
    </source>
</evidence>
<proteinExistence type="predicted"/>